<dbReference type="NCBIfam" id="NF003589">
    <property type="entry name" value="PRK05254.1-2"/>
    <property type="match status" value="1"/>
</dbReference>
<evidence type="ECO:0000256" key="3">
    <source>
        <dbReference type="ARBA" id="ARBA00012030"/>
    </source>
</evidence>
<comment type="catalytic activity">
    <reaction evidence="1 7 9">
        <text>Hydrolyzes single-stranded DNA or mismatched double-stranded DNA and polynucleotides, releasing free uracil.</text>
        <dbReference type="EC" id="3.2.2.27"/>
    </reaction>
</comment>
<dbReference type="STRING" id="1764295.A0A5B8MIX1"/>
<dbReference type="EC" id="3.2.2.27" evidence="3 7"/>
<evidence type="ECO:0000256" key="10">
    <source>
        <dbReference type="SAM" id="MobiDB-lite"/>
    </source>
</evidence>
<dbReference type="OrthoDB" id="10031947at2759"/>
<dbReference type="FunFam" id="3.40.470.10:FF:000001">
    <property type="entry name" value="Uracil-DNA glycosylase"/>
    <property type="match status" value="1"/>
</dbReference>
<dbReference type="NCBIfam" id="TIGR00628">
    <property type="entry name" value="ung"/>
    <property type="match status" value="1"/>
</dbReference>
<keyword evidence="13" id="KW-1185">Reference proteome</keyword>
<dbReference type="InterPro" id="IPR002043">
    <property type="entry name" value="UDG_fam1"/>
</dbReference>
<keyword evidence="5 7" id="KW-0378">Hydrolase</keyword>
<dbReference type="SUPFAM" id="SSF52141">
    <property type="entry name" value="Uracil-DNA glycosylase-like"/>
    <property type="match status" value="1"/>
</dbReference>
<dbReference type="NCBIfam" id="NF003592">
    <property type="entry name" value="PRK05254.1-5"/>
    <property type="match status" value="1"/>
</dbReference>
<keyword evidence="7" id="KW-0539">Nucleus</keyword>
<keyword evidence="7" id="KW-0496">Mitochondrion</keyword>
<dbReference type="GO" id="GO:0097510">
    <property type="term" value="P:base-excision repair, AP site formation via deaminated base removal"/>
    <property type="evidence" value="ECO:0007669"/>
    <property type="project" value="TreeGrafter"/>
</dbReference>
<dbReference type="GO" id="GO:0005634">
    <property type="term" value="C:nucleus"/>
    <property type="evidence" value="ECO:0007669"/>
    <property type="project" value="UniProtKB-SubCell"/>
</dbReference>
<dbReference type="InterPro" id="IPR036895">
    <property type="entry name" value="Uracil-DNA_glycosylase-like_sf"/>
</dbReference>
<evidence type="ECO:0000256" key="6">
    <source>
        <dbReference type="ARBA" id="ARBA00023204"/>
    </source>
</evidence>
<dbReference type="GO" id="GO:0005739">
    <property type="term" value="C:mitochondrion"/>
    <property type="evidence" value="ECO:0007669"/>
    <property type="project" value="UniProtKB-SubCell"/>
</dbReference>
<dbReference type="PROSITE" id="PS00130">
    <property type="entry name" value="U_DNA_GLYCOSYLASE"/>
    <property type="match status" value="1"/>
</dbReference>
<keyword evidence="6 7" id="KW-0234">DNA repair</keyword>
<evidence type="ECO:0000256" key="8">
    <source>
        <dbReference type="PROSITE-ProRule" id="PRU10072"/>
    </source>
</evidence>
<evidence type="ECO:0000256" key="7">
    <source>
        <dbReference type="HAMAP-Rule" id="MF_03166"/>
    </source>
</evidence>
<gene>
    <name evidence="12" type="ORF">A3770_03p21330</name>
</gene>
<name>A0A5B8MIX1_9CHLO</name>
<evidence type="ECO:0000313" key="12">
    <source>
        <dbReference type="EMBL" id="QDZ19615.1"/>
    </source>
</evidence>
<dbReference type="Pfam" id="PF03167">
    <property type="entry name" value="UDG"/>
    <property type="match status" value="1"/>
</dbReference>
<comment type="subcellular location">
    <subcellularLocation>
        <location evidence="7">Mitochondrion</location>
    </subcellularLocation>
    <subcellularLocation>
        <location evidence="7">Nucleus</location>
    </subcellularLocation>
</comment>
<evidence type="ECO:0000256" key="1">
    <source>
        <dbReference type="ARBA" id="ARBA00001400"/>
    </source>
</evidence>
<proteinExistence type="inferred from homology"/>
<evidence type="ECO:0000259" key="11">
    <source>
        <dbReference type="SMART" id="SM00986"/>
    </source>
</evidence>
<dbReference type="Gene3D" id="3.40.470.10">
    <property type="entry name" value="Uracil-DNA glycosylase-like domain"/>
    <property type="match status" value="1"/>
</dbReference>
<reference evidence="12 13" key="1">
    <citation type="submission" date="2018-07" db="EMBL/GenBank/DDBJ databases">
        <title>The complete nuclear genome of the prasinophyte Chloropicon primus (CCMP1205).</title>
        <authorList>
            <person name="Pombert J.-F."/>
            <person name="Otis C."/>
            <person name="Turmel M."/>
            <person name="Lemieux C."/>
        </authorList>
    </citation>
    <scope>NUCLEOTIDE SEQUENCE [LARGE SCALE GENOMIC DNA]</scope>
    <source>
        <strain evidence="12 13">CCMP1205</strain>
    </source>
</reference>
<protein>
    <recommendedName>
        <fullName evidence="3 7">Uracil-DNA glycosylase</fullName>
        <shortName evidence="7">UDG</shortName>
        <ecNumber evidence="3 7">3.2.2.27</ecNumber>
    </recommendedName>
</protein>
<dbReference type="InterPro" id="IPR005122">
    <property type="entry name" value="Uracil-DNA_glycosylase-like"/>
</dbReference>
<dbReference type="NCBIfam" id="NF003591">
    <property type="entry name" value="PRK05254.1-4"/>
    <property type="match status" value="1"/>
</dbReference>
<accession>A0A5B8MIX1</accession>
<comment type="similarity">
    <text evidence="2 7 9">Belongs to the uracil-DNA glycosylase (UDG) superfamily. UNG family.</text>
</comment>
<feature type="region of interest" description="Disordered" evidence="10">
    <location>
        <begin position="1"/>
        <end position="44"/>
    </location>
</feature>
<dbReference type="PANTHER" id="PTHR11264">
    <property type="entry name" value="URACIL-DNA GLYCOSYLASE"/>
    <property type="match status" value="1"/>
</dbReference>
<comment type="function">
    <text evidence="7 9">Excises uracil residues from the DNA which can arise as a result of misincorporation of dUMP residues by DNA polymerase or due to deamination of cytosine.</text>
</comment>
<dbReference type="PANTHER" id="PTHR11264:SF0">
    <property type="entry name" value="URACIL-DNA GLYCOSYLASE"/>
    <property type="match status" value="1"/>
</dbReference>
<keyword evidence="4 7" id="KW-0227">DNA damage</keyword>
<evidence type="ECO:0000256" key="9">
    <source>
        <dbReference type="RuleBase" id="RU003780"/>
    </source>
</evidence>
<feature type="compositionally biased region" description="Basic and acidic residues" evidence="10">
    <location>
        <begin position="21"/>
        <end position="44"/>
    </location>
</feature>
<dbReference type="EMBL" id="CP031036">
    <property type="protein sequence ID" value="QDZ19615.1"/>
    <property type="molecule type" value="Genomic_DNA"/>
</dbReference>
<organism evidence="12 13">
    <name type="scientific">Chloropicon primus</name>
    <dbReference type="NCBI Taxonomy" id="1764295"/>
    <lineage>
        <taxon>Eukaryota</taxon>
        <taxon>Viridiplantae</taxon>
        <taxon>Chlorophyta</taxon>
        <taxon>Chloropicophyceae</taxon>
        <taxon>Chloropicales</taxon>
        <taxon>Chloropicaceae</taxon>
        <taxon>Chloropicon</taxon>
    </lineage>
</organism>
<evidence type="ECO:0000256" key="4">
    <source>
        <dbReference type="ARBA" id="ARBA00022763"/>
    </source>
</evidence>
<dbReference type="GO" id="GO:0004844">
    <property type="term" value="F:uracil DNA N-glycosylase activity"/>
    <property type="evidence" value="ECO:0007669"/>
    <property type="project" value="UniProtKB-UniRule"/>
</dbReference>
<feature type="active site" description="Proton acceptor" evidence="7 8">
    <location>
        <position position="143"/>
    </location>
</feature>
<evidence type="ECO:0000256" key="5">
    <source>
        <dbReference type="ARBA" id="ARBA00022801"/>
    </source>
</evidence>
<dbReference type="AlphaFoldDB" id="A0A5B8MIX1"/>
<feature type="domain" description="Uracil-DNA glycosylase-like" evidence="11">
    <location>
        <begin position="128"/>
        <end position="289"/>
    </location>
</feature>
<dbReference type="SMART" id="SM00987">
    <property type="entry name" value="UreE_C"/>
    <property type="match status" value="1"/>
</dbReference>
<dbReference type="CDD" id="cd10027">
    <property type="entry name" value="UDG-F1-like"/>
    <property type="match status" value="1"/>
</dbReference>
<dbReference type="Proteomes" id="UP000316726">
    <property type="component" value="Chromosome 3"/>
</dbReference>
<evidence type="ECO:0000313" key="13">
    <source>
        <dbReference type="Proteomes" id="UP000316726"/>
    </source>
</evidence>
<dbReference type="InterPro" id="IPR018085">
    <property type="entry name" value="Ura-DNA_Glyclase_AS"/>
</dbReference>
<evidence type="ECO:0000256" key="2">
    <source>
        <dbReference type="ARBA" id="ARBA00008184"/>
    </source>
</evidence>
<dbReference type="NCBIfam" id="NF003588">
    <property type="entry name" value="PRK05254.1-1"/>
    <property type="match status" value="1"/>
</dbReference>
<dbReference type="HAMAP" id="MF_00148">
    <property type="entry name" value="UDG"/>
    <property type="match status" value="1"/>
</dbReference>
<sequence>MSAASQRRLEDFFGAPAKKRKVEDASDGKEEGEGSRDQSKQPDRAEINRAVALMLAKTRKVRESVLGTRQKGEQPKLKELLLEASWMDALENQFSREYFLSLERFIHSEWKGKVQIFPEPWNIFRALNACPPSKVKVVILGQDPYHNIGQAMGLSFSVPNGVQVPMSLRNIYKELKTDCGTVTPTHGNLEKWAAQGVLLLNSVLTVRAHAAGSHSKRGWETFTEEVIKTISSQQENIVFLLWGKWAQDRGRLIKNNSRHCILKCPHPSGLSAHRGFFGSKHFSQANEYLVGNKKAPIDWQL</sequence>
<dbReference type="SMART" id="SM00986">
    <property type="entry name" value="UDG"/>
    <property type="match status" value="1"/>
</dbReference>